<protein>
    <submittedName>
        <fullName evidence="2">Uncharacterized protein</fullName>
    </submittedName>
</protein>
<dbReference type="InParanoid" id="B9TMK0"/>
<evidence type="ECO:0000313" key="2">
    <source>
        <dbReference type="EMBL" id="EEF22914.1"/>
    </source>
</evidence>
<gene>
    <name evidence="2" type="ORF">RCOM_1912900</name>
</gene>
<feature type="compositionally biased region" description="Polar residues" evidence="1">
    <location>
        <begin position="32"/>
        <end position="45"/>
    </location>
</feature>
<name>B9TMK0_RICCO</name>
<dbReference type="Proteomes" id="UP000008311">
    <property type="component" value="Unassembled WGS sequence"/>
</dbReference>
<evidence type="ECO:0000256" key="1">
    <source>
        <dbReference type="SAM" id="MobiDB-lite"/>
    </source>
</evidence>
<keyword evidence="3" id="KW-1185">Reference proteome</keyword>
<proteinExistence type="predicted"/>
<feature type="non-terminal residue" evidence="2">
    <location>
        <position position="1"/>
    </location>
</feature>
<feature type="compositionally biased region" description="Polar residues" evidence="1">
    <location>
        <begin position="1"/>
        <end position="10"/>
    </location>
</feature>
<accession>B9TMK0</accession>
<evidence type="ECO:0000313" key="3">
    <source>
        <dbReference type="Proteomes" id="UP000008311"/>
    </source>
</evidence>
<feature type="region of interest" description="Disordered" evidence="1">
    <location>
        <begin position="1"/>
        <end position="69"/>
    </location>
</feature>
<sequence>APRKSTSSERLPSKEDNKTQLSAKSSKEENRNLISTKKVTANGNSDDQEKLNKPKTSIGKKLSGDHASNGLLGNLVKVPINGRKLTEGSVSWNSLPSSLAKLGKVKPLWCCLYEYLVSFFFLGRWGPVPGIY</sequence>
<reference evidence="3" key="1">
    <citation type="journal article" date="2010" name="Nat. Biotechnol.">
        <title>Draft genome sequence of the oilseed species Ricinus communis.</title>
        <authorList>
            <person name="Chan A.P."/>
            <person name="Crabtree J."/>
            <person name="Zhao Q."/>
            <person name="Lorenzi H."/>
            <person name="Orvis J."/>
            <person name="Puiu D."/>
            <person name="Melake-Berhan A."/>
            <person name="Jones K.M."/>
            <person name="Redman J."/>
            <person name="Chen G."/>
            <person name="Cahoon E.B."/>
            <person name="Gedil M."/>
            <person name="Stanke M."/>
            <person name="Haas B.J."/>
            <person name="Wortman J.R."/>
            <person name="Fraser-Liggett C.M."/>
            <person name="Ravel J."/>
            <person name="Rabinowicz P.D."/>
        </authorList>
    </citation>
    <scope>NUCLEOTIDE SEQUENCE [LARGE SCALE GENOMIC DNA]</scope>
    <source>
        <strain evidence="3">cv. Hale</strain>
    </source>
</reference>
<dbReference type="AlphaFoldDB" id="B9TMK0"/>
<dbReference type="EMBL" id="EQ989351">
    <property type="protein sequence ID" value="EEF22914.1"/>
    <property type="molecule type" value="Genomic_DNA"/>
</dbReference>
<organism evidence="2 3">
    <name type="scientific">Ricinus communis</name>
    <name type="common">Castor bean</name>
    <dbReference type="NCBI Taxonomy" id="3988"/>
    <lineage>
        <taxon>Eukaryota</taxon>
        <taxon>Viridiplantae</taxon>
        <taxon>Streptophyta</taxon>
        <taxon>Embryophyta</taxon>
        <taxon>Tracheophyta</taxon>
        <taxon>Spermatophyta</taxon>
        <taxon>Magnoliopsida</taxon>
        <taxon>eudicotyledons</taxon>
        <taxon>Gunneridae</taxon>
        <taxon>Pentapetalae</taxon>
        <taxon>rosids</taxon>
        <taxon>fabids</taxon>
        <taxon>Malpighiales</taxon>
        <taxon>Euphorbiaceae</taxon>
        <taxon>Acalyphoideae</taxon>
        <taxon>Acalypheae</taxon>
        <taxon>Ricinus</taxon>
    </lineage>
</organism>
<dbReference type="eggNOG" id="ENOG502QV4V">
    <property type="taxonomic scope" value="Eukaryota"/>
</dbReference>